<sequence length="82" mass="9185">MVEGHDQNRIEHLKELMSMSMINSVRSAESSTPRFTGVSNLFQHAYVLRADKTDVRIVQSVFQACASPVSQDLTHEHSLLTA</sequence>
<dbReference type="AlphaFoldDB" id="A0A151NJG4"/>
<evidence type="ECO:0000313" key="1">
    <source>
        <dbReference type="EMBL" id="KYO36655.1"/>
    </source>
</evidence>
<comment type="caution">
    <text evidence="1">The sequence shown here is derived from an EMBL/GenBank/DDBJ whole genome shotgun (WGS) entry which is preliminary data.</text>
</comment>
<organism evidence="1 2">
    <name type="scientific">Alligator mississippiensis</name>
    <name type="common">American alligator</name>
    <dbReference type="NCBI Taxonomy" id="8496"/>
    <lineage>
        <taxon>Eukaryota</taxon>
        <taxon>Metazoa</taxon>
        <taxon>Chordata</taxon>
        <taxon>Craniata</taxon>
        <taxon>Vertebrata</taxon>
        <taxon>Euteleostomi</taxon>
        <taxon>Archelosauria</taxon>
        <taxon>Archosauria</taxon>
        <taxon>Crocodylia</taxon>
        <taxon>Alligatoridae</taxon>
        <taxon>Alligatorinae</taxon>
        <taxon>Alligator</taxon>
    </lineage>
</organism>
<keyword evidence="2" id="KW-1185">Reference proteome</keyword>
<name>A0A151NJG4_ALLMI</name>
<proteinExistence type="predicted"/>
<dbReference type="EMBL" id="AKHW03002956">
    <property type="protein sequence ID" value="KYO36655.1"/>
    <property type="molecule type" value="Genomic_DNA"/>
</dbReference>
<protein>
    <submittedName>
        <fullName evidence="1">Uncharacterized protein</fullName>
    </submittedName>
</protein>
<dbReference type="Proteomes" id="UP000050525">
    <property type="component" value="Unassembled WGS sequence"/>
</dbReference>
<evidence type="ECO:0000313" key="2">
    <source>
        <dbReference type="Proteomes" id="UP000050525"/>
    </source>
</evidence>
<accession>A0A151NJG4</accession>
<reference evidence="1 2" key="1">
    <citation type="journal article" date="2012" name="Genome Biol.">
        <title>Sequencing three crocodilian genomes to illuminate the evolution of archosaurs and amniotes.</title>
        <authorList>
            <person name="St John J.A."/>
            <person name="Braun E.L."/>
            <person name="Isberg S.R."/>
            <person name="Miles L.G."/>
            <person name="Chong A.Y."/>
            <person name="Gongora J."/>
            <person name="Dalzell P."/>
            <person name="Moran C."/>
            <person name="Bed'hom B."/>
            <person name="Abzhanov A."/>
            <person name="Burgess S.C."/>
            <person name="Cooksey A.M."/>
            <person name="Castoe T.A."/>
            <person name="Crawford N.G."/>
            <person name="Densmore L.D."/>
            <person name="Drew J.C."/>
            <person name="Edwards S.V."/>
            <person name="Faircloth B.C."/>
            <person name="Fujita M.K."/>
            <person name="Greenwold M.J."/>
            <person name="Hoffmann F.G."/>
            <person name="Howard J.M."/>
            <person name="Iguchi T."/>
            <person name="Janes D.E."/>
            <person name="Khan S.Y."/>
            <person name="Kohno S."/>
            <person name="de Koning A.J."/>
            <person name="Lance S.L."/>
            <person name="McCarthy F.M."/>
            <person name="McCormack J.E."/>
            <person name="Merchant M.E."/>
            <person name="Peterson D.G."/>
            <person name="Pollock D.D."/>
            <person name="Pourmand N."/>
            <person name="Raney B.J."/>
            <person name="Roessler K.A."/>
            <person name="Sanford J.R."/>
            <person name="Sawyer R.H."/>
            <person name="Schmidt C.J."/>
            <person name="Triplett E.W."/>
            <person name="Tuberville T.D."/>
            <person name="Venegas-Anaya M."/>
            <person name="Howard J.T."/>
            <person name="Jarvis E.D."/>
            <person name="Guillette L.J.Jr."/>
            <person name="Glenn T.C."/>
            <person name="Green R.E."/>
            <person name="Ray D.A."/>
        </authorList>
    </citation>
    <scope>NUCLEOTIDE SEQUENCE [LARGE SCALE GENOMIC DNA]</scope>
    <source>
        <strain evidence="1">KSC_2009_1</strain>
    </source>
</reference>
<gene>
    <name evidence="1" type="ORF">Y1Q_0024335</name>
</gene>